<comment type="subcellular location">
    <subcellularLocation>
        <location evidence="1">Nucleus</location>
    </subcellularLocation>
</comment>
<dbReference type="SUPFAM" id="SSF140996">
    <property type="entry name" value="Hermes dimerisation domain"/>
    <property type="match status" value="1"/>
</dbReference>
<organism evidence="7">
    <name type="scientific">Amphimedon queenslandica</name>
    <name type="common">Sponge</name>
    <dbReference type="NCBI Taxonomy" id="400682"/>
    <lineage>
        <taxon>Eukaryota</taxon>
        <taxon>Metazoa</taxon>
        <taxon>Porifera</taxon>
        <taxon>Demospongiae</taxon>
        <taxon>Heteroscleromorpha</taxon>
        <taxon>Haplosclerida</taxon>
        <taxon>Niphatidae</taxon>
        <taxon>Amphimedon</taxon>
    </lineage>
</organism>
<keyword evidence="3" id="KW-0863">Zinc-finger</keyword>
<dbReference type="eggNOG" id="KOG1121">
    <property type="taxonomic scope" value="Eukaryota"/>
</dbReference>
<evidence type="ECO:0000256" key="6">
    <source>
        <dbReference type="SAM" id="MobiDB-lite"/>
    </source>
</evidence>
<evidence type="ECO:0000313" key="7">
    <source>
        <dbReference type="EnsemblMetazoa" id="Aqu2.1.27926_001"/>
    </source>
</evidence>
<keyword evidence="4" id="KW-0862">Zinc</keyword>
<protein>
    <submittedName>
        <fullName evidence="7">Uncharacterized protein</fullName>
    </submittedName>
</protein>
<dbReference type="AlphaFoldDB" id="A0A1X7UJT9"/>
<reference evidence="7" key="1">
    <citation type="submission" date="2017-05" db="UniProtKB">
        <authorList>
            <consortium name="EnsemblMetazoa"/>
        </authorList>
    </citation>
    <scope>IDENTIFICATION</scope>
</reference>
<dbReference type="GO" id="GO:0008270">
    <property type="term" value="F:zinc ion binding"/>
    <property type="evidence" value="ECO:0007669"/>
    <property type="project" value="UniProtKB-KW"/>
</dbReference>
<dbReference type="InterPro" id="IPR052035">
    <property type="entry name" value="ZnF_BED_domain_contain"/>
</dbReference>
<evidence type="ECO:0000256" key="2">
    <source>
        <dbReference type="ARBA" id="ARBA00022723"/>
    </source>
</evidence>
<feature type="region of interest" description="Disordered" evidence="6">
    <location>
        <begin position="1"/>
        <end position="60"/>
    </location>
</feature>
<dbReference type="PANTHER" id="PTHR46481:SF10">
    <property type="entry name" value="ZINC FINGER BED DOMAIN-CONTAINING PROTEIN 39"/>
    <property type="match status" value="1"/>
</dbReference>
<evidence type="ECO:0000256" key="5">
    <source>
        <dbReference type="ARBA" id="ARBA00023242"/>
    </source>
</evidence>
<evidence type="ECO:0000256" key="3">
    <source>
        <dbReference type="ARBA" id="ARBA00022771"/>
    </source>
</evidence>
<keyword evidence="5" id="KW-0539">Nucleus</keyword>
<evidence type="ECO:0000256" key="4">
    <source>
        <dbReference type="ARBA" id="ARBA00022833"/>
    </source>
</evidence>
<dbReference type="InParanoid" id="A0A1X7UJT9"/>
<keyword evidence="2" id="KW-0479">Metal-binding</keyword>
<feature type="compositionally biased region" description="Polar residues" evidence="6">
    <location>
        <begin position="48"/>
        <end position="58"/>
    </location>
</feature>
<dbReference type="PANTHER" id="PTHR46481">
    <property type="entry name" value="ZINC FINGER BED DOMAIN-CONTAINING PROTEIN 4"/>
    <property type="match status" value="1"/>
</dbReference>
<dbReference type="OMA" id="NCLICHE"/>
<name>A0A1X7UJT9_AMPQE</name>
<feature type="compositionally biased region" description="Basic and acidic residues" evidence="6">
    <location>
        <begin position="26"/>
        <end position="47"/>
    </location>
</feature>
<proteinExistence type="predicted"/>
<dbReference type="EnsemblMetazoa" id="Aqu2.1.27926_001">
    <property type="protein sequence ID" value="Aqu2.1.27926_001"/>
    <property type="gene ID" value="Aqu2.1.27926"/>
</dbReference>
<accession>A0A1X7UJT9</accession>
<evidence type="ECO:0000256" key="1">
    <source>
        <dbReference type="ARBA" id="ARBA00004123"/>
    </source>
</evidence>
<dbReference type="GO" id="GO:0005634">
    <property type="term" value="C:nucleus"/>
    <property type="evidence" value="ECO:0007669"/>
    <property type="project" value="UniProtKB-SubCell"/>
</dbReference>
<sequence>MVDRGGKSTKAFTPTNLVNHLKKHHKEEFENYEKKKVEKEESTRKDTQQSSLKQLTSKEASDRVRLWDINDSRAQTVHQHVMEMIALDTQPISAVEDVGFTCLLQVLEPRYKLPSPQYITFKILPETYKHVLKSVKCVLDSGRFYSFTTDV</sequence>